<accession>A0ABU2KM66</accession>
<evidence type="ECO:0000313" key="2">
    <source>
        <dbReference type="EMBL" id="MDT0295769.1"/>
    </source>
</evidence>
<dbReference type="Gene3D" id="3.40.50.2000">
    <property type="entry name" value="Glycogen Phosphorylase B"/>
    <property type="match status" value="2"/>
</dbReference>
<proteinExistence type="predicted"/>
<dbReference type="Proteomes" id="UP001182991">
    <property type="component" value="Unassembled WGS sequence"/>
</dbReference>
<evidence type="ECO:0000313" key="3">
    <source>
        <dbReference type="Proteomes" id="UP001182991"/>
    </source>
</evidence>
<reference evidence="3" key="1">
    <citation type="submission" date="2023-07" db="EMBL/GenBank/DDBJ databases">
        <title>Isolating and identifying novel microbial strains from the Mariana Trench.</title>
        <authorList>
            <person name="Fu H."/>
        </authorList>
    </citation>
    <scope>NUCLEOTIDE SEQUENCE [LARGE SCALE GENOMIC DNA]</scope>
    <source>
        <strain evidence="3">T-y2</strain>
    </source>
</reference>
<comment type="caution">
    <text evidence="2">The sequence shown here is derived from an EMBL/GenBank/DDBJ whole genome shotgun (WGS) entry which is preliminary data.</text>
</comment>
<dbReference type="PANTHER" id="PTHR12526:SF630">
    <property type="entry name" value="GLYCOSYLTRANSFERASE"/>
    <property type="match status" value="1"/>
</dbReference>
<dbReference type="EC" id="2.4.-.-" evidence="2"/>
<dbReference type="CDD" id="cd03801">
    <property type="entry name" value="GT4_PimA-like"/>
    <property type="match status" value="1"/>
</dbReference>
<dbReference type="EMBL" id="JAVRBG010000018">
    <property type="protein sequence ID" value="MDT0295769.1"/>
    <property type="molecule type" value="Genomic_DNA"/>
</dbReference>
<gene>
    <name evidence="2" type="ORF">RLT85_14145</name>
</gene>
<dbReference type="PANTHER" id="PTHR12526">
    <property type="entry name" value="GLYCOSYLTRANSFERASE"/>
    <property type="match status" value="1"/>
</dbReference>
<organism evidence="2 3">
    <name type="scientific">Mesonia ostreae</name>
    <dbReference type="NCBI Taxonomy" id="861110"/>
    <lineage>
        <taxon>Bacteria</taxon>
        <taxon>Pseudomonadati</taxon>
        <taxon>Bacteroidota</taxon>
        <taxon>Flavobacteriia</taxon>
        <taxon>Flavobacteriales</taxon>
        <taxon>Flavobacteriaceae</taxon>
        <taxon>Mesonia</taxon>
    </lineage>
</organism>
<dbReference type="InterPro" id="IPR001296">
    <property type="entry name" value="Glyco_trans_1"/>
</dbReference>
<keyword evidence="3" id="KW-1185">Reference proteome</keyword>
<dbReference type="GO" id="GO:0016757">
    <property type="term" value="F:glycosyltransferase activity"/>
    <property type="evidence" value="ECO:0007669"/>
    <property type="project" value="UniProtKB-KW"/>
</dbReference>
<dbReference type="SUPFAM" id="SSF53756">
    <property type="entry name" value="UDP-Glycosyltransferase/glycogen phosphorylase"/>
    <property type="match status" value="1"/>
</dbReference>
<feature type="domain" description="Glycosyl transferase family 1" evidence="1">
    <location>
        <begin position="211"/>
        <end position="347"/>
    </location>
</feature>
<evidence type="ECO:0000259" key="1">
    <source>
        <dbReference type="Pfam" id="PF00534"/>
    </source>
</evidence>
<keyword evidence="2" id="KW-0808">Transferase</keyword>
<protein>
    <submittedName>
        <fullName evidence="2">Glycosyltransferase family 4 protein</fullName>
        <ecNumber evidence="2">2.4.-.-</ecNumber>
    </submittedName>
</protein>
<keyword evidence="2" id="KW-0328">Glycosyltransferase</keyword>
<dbReference type="Pfam" id="PF00534">
    <property type="entry name" value="Glycos_transf_1"/>
    <property type="match status" value="1"/>
</dbReference>
<dbReference type="RefSeq" id="WP_311402697.1">
    <property type="nucleotide sequence ID" value="NZ_JAVRBG010000018.1"/>
</dbReference>
<name>A0ABU2KM66_9FLAO</name>
<sequence>MKIIIFDGTFSSTAFIRRLMQGLVKSGLQISVIGFNEANPSPVVGVNYVSLGSNQSKIGLLRTSLTLALKEGKPASWIKVLSNILSGDRISLQKQNLDLVLKKLQPDIIHLQWPSLLPWMQPYFQNRDFKIVLSQRGFHTNVRPFIDPVNFKYLHETYPQLDGLHSVSKAISKVGRKIGTPLHGLDRVVYTGLDLEKMGFKTKVNMKSCLQLISVGRPHWKKDYPTAIKACASLKQEDLDFHYTIVGGEGDEESLFLIHELGLSEHITLTGKLPQTEVFQKIQEADVMLLPSIEEGIANVAVEAMALGTLVISTNCGGMEELIANEKEGWIVPTRDFKAMAKAILNFTYLNSDEIHTLSWAARKKVEQQHTEVKMVNDMLGLYQKVLNV</sequence>